<feature type="domain" description="SAND" evidence="6">
    <location>
        <begin position="75"/>
        <end position="166"/>
    </location>
</feature>
<protein>
    <recommendedName>
        <fullName evidence="9">SAM domain-containing protein</fullName>
    </recommendedName>
</protein>
<keyword evidence="1" id="KW-0805">Transcription regulation</keyword>
<dbReference type="SMART" id="SM00454">
    <property type="entry name" value="SAM"/>
    <property type="match status" value="1"/>
</dbReference>
<dbReference type="Pfam" id="PF00536">
    <property type="entry name" value="SAM_1"/>
    <property type="match status" value="1"/>
</dbReference>
<dbReference type="PROSITE" id="PS50864">
    <property type="entry name" value="SAND"/>
    <property type="match status" value="1"/>
</dbReference>
<dbReference type="Pfam" id="PF01342">
    <property type="entry name" value="SAND"/>
    <property type="match status" value="1"/>
</dbReference>
<dbReference type="SUPFAM" id="SSF47769">
    <property type="entry name" value="SAM/Pointed domain"/>
    <property type="match status" value="1"/>
</dbReference>
<feature type="region of interest" description="Disordered" evidence="4">
    <location>
        <begin position="1"/>
        <end position="78"/>
    </location>
</feature>
<dbReference type="SUPFAM" id="SSF63763">
    <property type="entry name" value="SAND domain-like"/>
    <property type="match status" value="1"/>
</dbReference>
<dbReference type="Gene3D" id="3.10.390.10">
    <property type="entry name" value="SAND domain-like"/>
    <property type="match status" value="1"/>
</dbReference>
<keyword evidence="2" id="KW-0804">Transcription</keyword>
<dbReference type="InterPro" id="IPR010919">
    <property type="entry name" value="SAND-like_dom_sf"/>
</dbReference>
<feature type="compositionally biased region" description="Polar residues" evidence="4">
    <location>
        <begin position="22"/>
        <end position="32"/>
    </location>
</feature>
<feature type="domain" description="SAM" evidence="5">
    <location>
        <begin position="343"/>
        <end position="391"/>
    </location>
</feature>
<reference evidence="7" key="2">
    <citation type="submission" date="2017-05" db="UniProtKB">
        <authorList>
            <consortium name="EnsemblMetazoa"/>
        </authorList>
    </citation>
    <scope>IDENTIFICATION</scope>
</reference>
<accession>A0A1X7USD4</accession>
<proteinExistence type="predicted"/>
<dbReference type="InterPro" id="IPR013761">
    <property type="entry name" value="SAM/pointed_sf"/>
</dbReference>
<evidence type="ECO:0000256" key="2">
    <source>
        <dbReference type="ARBA" id="ARBA00023163"/>
    </source>
</evidence>
<sequence>MQAAGSSSRPKAGQKRSLPTGGDQSTASSSQPMAAMVREEGYSSSDSSSDSSSSTSSSSTSDGSSSSEPPGAISEDSTNAASLDSVFEEDDFGKFFPVSCADNEARLYMKRFARGSVGKCILFKGKWCTPNEFQSISGRKSSKDWKRSIRLGGRILKEYITQGLFEEHSKLCSCKICSGSDVDMLKQEGEMALAAKRRRLSQADSHPHVPPPPLLGGRSAQVSSPLVESEAKTESSNSKAGKTRAKKGQEEASDGKMKGNSSTSPSKIWSPSGETALGGSSSNEEEEYQPQEVSTATGQDIPPSTAVVDSSDFIPRRSRRSTHRKHVGHRTELGTFTHKPSQWDAEEVSQFLQLQGYGQYSESFSNNEIDGQSMFLLREHHLMERFQMKLGPALTLINIISRLRHPPTS</sequence>
<dbReference type="EnsemblMetazoa" id="XM_011405938.2">
    <property type="protein sequence ID" value="XP_011404240.2"/>
    <property type="gene ID" value="LOC105312924"/>
</dbReference>
<dbReference type="InterPro" id="IPR001660">
    <property type="entry name" value="SAM"/>
</dbReference>
<dbReference type="KEGG" id="aqu:105312924"/>
<organism evidence="7">
    <name type="scientific">Amphimedon queenslandica</name>
    <name type="common">Sponge</name>
    <dbReference type="NCBI Taxonomy" id="400682"/>
    <lineage>
        <taxon>Eukaryota</taxon>
        <taxon>Metazoa</taxon>
        <taxon>Porifera</taxon>
        <taxon>Demospongiae</taxon>
        <taxon>Heteroscleromorpha</taxon>
        <taxon>Haplosclerida</taxon>
        <taxon>Niphatidae</taxon>
        <taxon>Amphimedon</taxon>
    </lineage>
</organism>
<evidence type="ECO:0000259" key="6">
    <source>
        <dbReference type="PROSITE" id="PS50864"/>
    </source>
</evidence>
<evidence type="ECO:0000256" key="3">
    <source>
        <dbReference type="ARBA" id="ARBA00023242"/>
    </source>
</evidence>
<dbReference type="Gene3D" id="1.10.150.50">
    <property type="entry name" value="Transcription Factor, Ets-1"/>
    <property type="match status" value="1"/>
</dbReference>
<feature type="compositionally biased region" description="Basic and acidic residues" evidence="4">
    <location>
        <begin position="247"/>
        <end position="257"/>
    </location>
</feature>
<feature type="compositionally biased region" description="Low complexity" evidence="4">
    <location>
        <begin position="261"/>
        <end position="272"/>
    </location>
</feature>
<evidence type="ECO:0000256" key="4">
    <source>
        <dbReference type="SAM" id="MobiDB-lite"/>
    </source>
</evidence>
<name>A0A1X7USD4_AMPQE</name>
<evidence type="ECO:0000256" key="1">
    <source>
        <dbReference type="ARBA" id="ARBA00023015"/>
    </source>
</evidence>
<dbReference type="EnsemblMetazoa" id="Aqu2.1.30297_001">
    <property type="protein sequence ID" value="Aqu2.1.30297_001"/>
    <property type="gene ID" value="Aqu2.1.30297"/>
</dbReference>
<dbReference type="eggNOG" id="KOG4333">
    <property type="taxonomic scope" value="Eukaryota"/>
</dbReference>
<dbReference type="InParanoid" id="A0A1X7USD4"/>
<feature type="region of interest" description="Disordered" evidence="4">
    <location>
        <begin position="197"/>
        <end position="309"/>
    </location>
</feature>
<evidence type="ECO:0000313" key="8">
    <source>
        <dbReference type="Proteomes" id="UP000007879"/>
    </source>
</evidence>
<dbReference type="AlphaFoldDB" id="A0A1X7USD4"/>
<dbReference type="OrthoDB" id="8197016at2759"/>
<keyword evidence="3" id="KW-0539">Nucleus</keyword>
<keyword evidence="8" id="KW-1185">Reference proteome</keyword>
<evidence type="ECO:0000259" key="5">
    <source>
        <dbReference type="PROSITE" id="PS50105"/>
    </source>
</evidence>
<feature type="compositionally biased region" description="Low complexity" evidence="4">
    <location>
        <begin position="43"/>
        <end position="67"/>
    </location>
</feature>
<dbReference type="STRING" id="400682.A0A1X7USD4"/>
<dbReference type="GO" id="GO:0003677">
    <property type="term" value="F:DNA binding"/>
    <property type="evidence" value="ECO:0007669"/>
    <property type="project" value="UniProtKB-KW"/>
</dbReference>
<dbReference type="SMART" id="SM00258">
    <property type="entry name" value="SAND"/>
    <property type="match status" value="1"/>
</dbReference>
<dbReference type="InterPro" id="IPR000770">
    <property type="entry name" value="SAND_dom"/>
</dbReference>
<dbReference type="PROSITE" id="PS50105">
    <property type="entry name" value="SAM_DOMAIN"/>
    <property type="match status" value="1"/>
</dbReference>
<dbReference type="Proteomes" id="UP000007879">
    <property type="component" value="Unassembled WGS sequence"/>
</dbReference>
<gene>
    <name evidence="7" type="primary">105312924</name>
</gene>
<dbReference type="GO" id="GO:0046872">
    <property type="term" value="F:metal ion binding"/>
    <property type="evidence" value="ECO:0007669"/>
    <property type="project" value="UniProtKB-KW"/>
</dbReference>
<reference evidence="8" key="1">
    <citation type="journal article" date="2010" name="Nature">
        <title>The Amphimedon queenslandica genome and the evolution of animal complexity.</title>
        <authorList>
            <person name="Srivastava M."/>
            <person name="Simakov O."/>
            <person name="Chapman J."/>
            <person name="Fahey B."/>
            <person name="Gauthier M.E."/>
            <person name="Mitros T."/>
            <person name="Richards G.S."/>
            <person name="Conaco C."/>
            <person name="Dacre M."/>
            <person name="Hellsten U."/>
            <person name="Larroux C."/>
            <person name="Putnam N.H."/>
            <person name="Stanke M."/>
            <person name="Adamska M."/>
            <person name="Darling A."/>
            <person name="Degnan S.M."/>
            <person name="Oakley T.H."/>
            <person name="Plachetzki D.C."/>
            <person name="Zhai Y."/>
            <person name="Adamski M."/>
            <person name="Calcino A."/>
            <person name="Cummins S.F."/>
            <person name="Goodstein D.M."/>
            <person name="Harris C."/>
            <person name="Jackson D.J."/>
            <person name="Leys S.P."/>
            <person name="Shu S."/>
            <person name="Woodcroft B.J."/>
            <person name="Vervoort M."/>
            <person name="Kosik K.S."/>
            <person name="Manning G."/>
            <person name="Degnan B.M."/>
            <person name="Rokhsar D.S."/>
        </authorList>
    </citation>
    <scope>NUCLEOTIDE SEQUENCE [LARGE SCALE GENOMIC DNA]</scope>
</reference>
<evidence type="ECO:0000313" key="7">
    <source>
        <dbReference type="EnsemblMetazoa" id="Aqu2.1.30297_001"/>
    </source>
</evidence>
<evidence type="ECO:0008006" key="9">
    <source>
        <dbReference type="Google" id="ProtNLM"/>
    </source>
</evidence>
<dbReference type="PANTHER" id="PTHR10417">
    <property type="entry name" value="GLUCOCORTICOID MODULATORY ELEMENT-BINDING PROTEIN"/>
    <property type="match status" value="1"/>
</dbReference>